<feature type="transmembrane region" description="Helical" evidence="1">
    <location>
        <begin position="411"/>
        <end position="429"/>
    </location>
</feature>
<evidence type="ECO:0000256" key="1">
    <source>
        <dbReference type="SAM" id="Phobius"/>
    </source>
</evidence>
<keyword evidence="1" id="KW-0812">Transmembrane</keyword>
<name>A0A497JFV2_9ARCH</name>
<evidence type="ECO:0000313" key="3">
    <source>
        <dbReference type="Proteomes" id="UP000277633"/>
    </source>
</evidence>
<reference evidence="2 3" key="1">
    <citation type="submission" date="2018-06" db="EMBL/GenBank/DDBJ databases">
        <title>Extensive metabolic versatility and redundancy in microbially diverse, dynamic hydrothermal sediments.</title>
        <authorList>
            <person name="Dombrowski N."/>
            <person name="Teske A."/>
            <person name="Baker B.J."/>
        </authorList>
    </citation>
    <scope>NUCLEOTIDE SEQUENCE [LARGE SCALE GENOMIC DNA]</scope>
    <source>
        <strain evidence="2">B9_G13</strain>
    </source>
</reference>
<sequence length="452" mass="52574">MLSRTNLALNRGKTAKRLLFVLIILLLFATMENVLAIEYDPIQFLTKQTYMLRENETVKKFIVISYESKPYYVVQISANDVVVGYIALEKFNKKVVEEKVKSKVLFQTAEFISNYTDFKKEVNSNPSYIWFILKYNDIPTIKQKLENEKLELSLIAQTVSSYEGVSKANALSSMLDVIISELDELHSKMLDAVSFESQFLKEPIAGEEIQLKEKLIDSYESLERIFRDKQEYESLLLQLKIDIANDPELDRDTKKQLNETADLPDEAKEIDKWYTSATNMQFKENLESIYLDASDKSTSYAAHVALRLKRDSCYRFIYEENTELEKKTNNELMTLKEAYTLIMDEKNYDKWKNRLALKDLKTNWAKMLSNLEKEDYDTALKYAKKALNNAIDVYKEGFFVDNGKTEINYELIFQAAIAIIVILMVIYAIRSRKKLVSLISGEKDEKVVFNEL</sequence>
<comment type="caution">
    <text evidence="2">The sequence shown here is derived from an EMBL/GenBank/DDBJ whole genome shotgun (WGS) entry which is preliminary data.</text>
</comment>
<gene>
    <name evidence="2" type="ORF">DRO07_02505</name>
</gene>
<accession>A0A497JFV2</accession>
<keyword evidence="1" id="KW-0472">Membrane</keyword>
<organism evidence="2 3">
    <name type="scientific">Candidatus Iainarchaeum sp</name>
    <dbReference type="NCBI Taxonomy" id="3101447"/>
    <lineage>
        <taxon>Archaea</taxon>
        <taxon>Candidatus Iainarchaeota</taxon>
        <taxon>Candidatus Iainarchaeia</taxon>
        <taxon>Candidatus Iainarchaeales</taxon>
        <taxon>Candidatus Iainarchaeaceae</taxon>
        <taxon>Candidatus Iainarchaeum</taxon>
    </lineage>
</organism>
<proteinExistence type="predicted"/>
<dbReference type="AlphaFoldDB" id="A0A497JFV2"/>
<protein>
    <submittedName>
        <fullName evidence="2">Uncharacterized protein</fullName>
    </submittedName>
</protein>
<dbReference type="EMBL" id="QMWO01000086">
    <property type="protein sequence ID" value="RLG69312.1"/>
    <property type="molecule type" value="Genomic_DNA"/>
</dbReference>
<evidence type="ECO:0000313" key="2">
    <source>
        <dbReference type="EMBL" id="RLG69312.1"/>
    </source>
</evidence>
<keyword evidence="1" id="KW-1133">Transmembrane helix</keyword>
<dbReference type="Proteomes" id="UP000277633">
    <property type="component" value="Unassembled WGS sequence"/>
</dbReference>